<dbReference type="SMART" id="SM00487">
    <property type="entry name" value="DEXDc"/>
    <property type="match status" value="1"/>
</dbReference>
<feature type="compositionally biased region" description="Polar residues" evidence="7">
    <location>
        <begin position="43"/>
        <end position="52"/>
    </location>
</feature>
<dbReference type="PANTHER" id="PTHR43788:SF3">
    <property type="entry name" value="P-LOOP CONTAINING NUCLEOSIDE TRIPHOSPHATE HYDROLASES SUPERFAMILY PROTEIN"/>
    <property type="match status" value="1"/>
</dbReference>
<dbReference type="Pfam" id="PF13086">
    <property type="entry name" value="AAA_11"/>
    <property type="match status" value="1"/>
</dbReference>
<gene>
    <name evidence="9" type="ORF">A4U43_C10F2720</name>
</gene>
<dbReference type="InterPro" id="IPR041679">
    <property type="entry name" value="DNA2/NAM7-like_C"/>
</dbReference>
<evidence type="ECO:0000259" key="8">
    <source>
        <dbReference type="SMART" id="SM00487"/>
    </source>
</evidence>
<keyword evidence="10" id="KW-1185">Reference proteome</keyword>
<protein>
    <recommendedName>
        <fullName evidence="8">Helicase ATP-binding domain-containing protein</fullName>
    </recommendedName>
</protein>
<keyword evidence="3" id="KW-0378">Hydrolase</keyword>
<dbReference type="Gramene" id="ONK55961">
    <property type="protein sequence ID" value="ONK55961"/>
    <property type="gene ID" value="A4U43_C10F2720"/>
</dbReference>
<name>A0A5P1E047_ASPOF</name>
<organism evidence="9 10">
    <name type="scientific">Asparagus officinalis</name>
    <name type="common">Garden asparagus</name>
    <dbReference type="NCBI Taxonomy" id="4686"/>
    <lineage>
        <taxon>Eukaryota</taxon>
        <taxon>Viridiplantae</taxon>
        <taxon>Streptophyta</taxon>
        <taxon>Embryophyta</taxon>
        <taxon>Tracheophyta</taxon>
        <taxon>Spermatophyta</taxon>
        <taxon>Magnoliopsida</taxon>
        <taxon>Liliopsida</taxon>
        <taxon>Asparagales</taxon>
        <taxon>Asparagaceae</taxon>
        <taxon>Asparagoideae</taxon>
        <taxon>Asparagus</taxon>
    </lineage>
</organism>
<evidence type="ECO:0000256" key="1">
    <source>
        <dbReference type="ARBA" id="ARBA00007913"/>
    </source>
</evidence>
<evidence type="ECO:0000256" key="5">
    <source>
        <dbReference type="ARBA" id="ARBA00022840"/>
    </source>
</evidence>
<dbReference type="PANTHER" id="PTHR43788">
    <property type="entry name" value="DNA2/NAM7 HELICASE FAMILY MEMBER"/>
    <property type="match status" value="1"/>
</dbReference>
<keyword evidence="5" id="KW-0067">ATP-binding</keyword>
<accession>A0A5P1E047</accession>
<reference evidence="10" key="1">
    <citation type="journal article" date="2017" name="Nat. Commun.">
        <title>The asparagus genome sheds light on the origin and evolution of a young Y chromosome.</title>
        <authorList>
            <person name="Harkess A."/>
            <person name="Zhou J."/>
            <person name="Xu C."/>
            <person name="Bowers J.E."/>
            <person name="Van der Hulst R."/>
            <person name="Ayyampalayam S."/>
            <person name="Mercati F."/>
            <person name="Riccardi P."/>
            <person name="McKain M.R."/>
            <person name="Kakrana A."/>
            <person name="Tang H."/>
            <person name="Ray J."/>
            <person name="Groenendijk J."/>
            <person name="Arikit S."/>
            <person name="Mathioni S.M."/>
            <person name="Nakano M."/>
            <person name="Shan H."/>
            <person name="Telgmann-Rauber A."/>
            <person name="Kanno A."/>
            <person name="Yue Z."/>
            <person name="Chen H."/>
            <person name="Li W."/>
            <person name="Chen Y."/>
            <person name="Xu X."/>
            <person name="Zhang Y."/>
            <person name="Luo S."/>
            <person name="Chen H."/>
            <person name="Gao J."/>
            <person name="Mao Z."/>
            <person name="Pires J.C."/>
            <person name="Luo M."/>
            <person name="Kudrna D."/>
            <person name="Wing R.A."/>
            <person name="Meyers B.C."/>
            <person name="Yi K."/>
            <person name="Kong H."/>
            <person name="Lavrijsen P."/>
            <person name="Sunseri F."/>
            <person name="Falavigna A."/>
            <person name="Ye Y."/>
            <person name="Leebens-Mack J.H."/>
            <person name="Chen G."/>
        </authorList>
    </citation>
    <scope>NUCLEOTIDE SEQUENCE [LARGE SCALE GENOMIC DNA]</scope>
    <source>
        <strain evidence="10">cv. DH0086</strain>
    </source>
</reference>
<comment type="catalytic activity">
    <reaction evidence="6">
        <text>ATP + H2O = ADP + phosphate + H(+)</text>
        <dbReference type="Rhea" id="RHEA:13065"/>
        <dbReference type="ChEBI" id="CHEBI:15377"/>
        <dbReference type="ChEBI" id="CHEBI:15378"/>
        <dbReference type="ChEBI" id="CHEBI:30616"/>
        <dbReference type="ChEBI" id="CHEBI:43474"/>
        <dbReference type="ChEBI" id="CHEBI:456216"/>
        <dbReference type="EC" id="3.6.4.12"/>
    </reaction>
    <physiologicalReaction direction="left-to-right" evidence="6">
        <dbReference type="Rhea" id="RHEA:13066"/>
    </physiologicalReaction>
</comment>
<dbReference type="CDD" id="cd18044">
    <property type="entry name" value="DEXXQc_SMUBP2"/>
    <property type="match status" value="1"/>
</dbReference>
<dbReference type="InterPro" id="IPR050534">
    <property type="entry name" value="Coronavir_polyprotein_1ab"/>
</dbReference>
<dbReference type="InterPro" id="IPR047187">
    <property type="entry name" value="SF1_C_Upf1"/>
</dbReference>
<evidence type="ECO:0000256" key="6">
    <source>
        <dbReference type="ARBA" id="ARBA00048432"/>
    </source>
</evidence>
<comment type="similarity">
    <text evidence="1">Belongs to the DNA2/NAM7 helicase family.</text>
</comment>
<dbReference type="InterPro" id="IPR041677">
    <property type="entry name" value="DNA2/NAM7_AAA_11"/>
</dbReference>
<dbReference type="Proteomes" id="UP000243459">
    <property type="component" value="Chromosome 10"/>
</dbReference>
<evidence type="ECO:0000256" key="7">
    <source>
        <dbReference type="SAM" id="MobiDB-lite"/>
    </source>
</evidence>
<dbReference type="CDD" id="cd18808">
    <property type="entry name" value="SF1_C_Upf1"/>
    <property type="match status" value="1"/>
</dbReference>
<dbReference type="OMA" id="MVCVRIC"/>
<evidence type="ECO:0000256" key="3">
    <source>
        <dbReference type="ARBA" id="ARBA00022801"/>
    </source>
</evidence>
<dbReference type="AlphaFoldDB" id="A0A5P1E047"/>
<dbReference type="GO" id="GO:0043139">
    <property type="term" value="F:5'-3' DNA helicase activity"/>
    <property type="evidence" value="ECO:0007669"/>
    <property type="project" value="TreeGrafter"/>
</dbReference>
<evidence type="ECO:0000313" key="10">
    <source>
        <dbReference type="Proteomes" id="UP000243459"/>
    </source>
</evidence>
<keyword evidence="4" id="KW-0347">Helicase</keyword>
<feature type="domain" description="Helicase ATP-binding" evidence="8">
    <location>
        <begin position="411"/>
        <end position="663"/>
    </location>
</feature>
<dbReference type="InterPro" id="IPR014001">
    <property type="entry name" value="Helicase_ATP-bd"/>
</dbReference>
<dbReference type="Gene3D" id="3.40.50.300">
    <property type="entry name" value="P-loop containing nucleotide triphosphate hydrolases"/>
    <property type="match status" value="2"/>
</dbReference>
<evidence type="ECO:0000256" key="4">
    <source>
        <dbReference type="ARBA" id="ARBA00022806"/>
    </source>
</evidence>
<dbReference type="EMBL" id="CM007390">
    <property type="protein sequence ID" value="ONK55961.1"/>
    <property type="molecule type" value="Genomic_DNA"/>
</dbReference>
<dbReference type="InterPro" id="IPR027417">
    <property type="entry name" value="P-loop_NTPase"/>
</dbReference>
<dbReference type="GO" id="GO:0005524">
    <property type="term" value="F:ATP binding"/>
    <property type="evidence" value="ECO:0007669"/>
    <property type="project" value="UniProtKB-KW"/>
</dbReference>
<evidence type="ECO:0000313" key="9">
    <source>
        <dbReference type="EMBL" id="ONK55961.1"/>
    </source>
</evidence>
<dbReference type="GO" id="GO:0016787">
    <property type="term" value="F:hydrolase activity"/>
    <property type="evidence" value="ECO:0007669"/>
    <property type="project" value="UniProtKB-KW"/>
</dbReference>
<evidence type="ECO:0000256" key="2">
    <source>
        <dbReference type="ARBA" id="ARBA00022741"/>
    </source>
</evidence>
<dbReference type="Pfam" id="PF13087">
    <property type="entry name" value="AAA_12"/>
    <property type="match status" value="1"/>
</dbReference>
<dbReference type="FunFam" id="3.40.50.300:FF:001868">
    <property type="entry name" value="DNA helicase A"/>
    <property type="match status" value="1"/>
</dbReference>
<keyword evidence="2" id="KW-0547">Nucleotide-binding</keyword>
<dbReference type="SUPFAM" id="SSF52540">
    <property type="entry name" value="P-loop containing nucleoside triphosphate hydrolases"/>
    <property type="match status" value="1"/>
</dbReference>
<sequence length="989" mass="108191">MEATTSCFCRAFSSPSSSASKASVSSYNATIIIPSHPRRLSLRASNTTQTPPKSIPKPRRKTKEERNQWAFHRKRKLRSRLNQNGNPLGRKELGKCVVRWISQGMRAMASDFASAEIQGEFSELRQRLGASTTATGGLAFVIQAQPYLYAVPMAKGLEALCFKACTHYPTLFDHFQRELRDVLQGYQREGVFPDWRATESWKLLKEFANSAQHRAAVRKVSQAKPIHGGLGIDLEKAKRIQEKIEDFVKHMSELLRIERDAELEFTQEELNAVSSPDEESDVVKPVEYLVSHGQAQQEQCDTICSLNAISSSTGEDGCSITVALESRHGDPTFSKLFGKTVRIDRIPGLADALTYERNCEALMLLQKNGLQKKNPSIAVVATLFGDKEDIKCLEKKQLVGWGQVELNGLTEKGKFDSSQLKAIALGLNKKRPLLAIQGPPGTGKTRLLTELIALAVHQGERVLVTAPTNAAVDNMVERLADIGLNIVRVGNPARISPSVASKSLGEIVNDKLATFRKEFERKRSDLRKDLRQCLKDDSLAAGIRQLLKQLGKTLKKKEKDTIMEVLSSARVVLSTNTGAADPLVRRLGGFDLVVIDEAGQAIEPSCWIPILQGKRCILAGDQCQLAPVILSRKAMDGGLGTSLLEKASALHEGVLATKLATQYRMHDAISSWASKEMYDGLLQSSPTVSSHLLVDSPFAKATWVTLCPLLLLDTRMPYGSLYVGCEEHLDPAGTGSFYNEGEADIVVQHVFNIIYSGISPNAIAVQSPYIAQVQLLRERLDGFPEASGVEVATIDSFQGREADAVIISMVRSNTLGAVGFLGDSRRMNVAITRARKHVAVVCDSSTICHNTFLARLLRHIRHVGRVKHAEPGSYGGSGLSTDPMLPSIATGLAFLKAHPCLEELYGAANAPVVIVVVVSRRGGNLLLNVKQLVAHSNNGFVSCCWAFAKIIYERSSILNLLMMISPLFAGATSRVVIPIVPYTKVQASQ</sequence>
<proteinExistence type="inferred from homology"/>
<feature type="region of interest" description="Disordered" evidence="7">
    <location>
        <begin position="38"/>
        <end position="68"/>
    </location>
</feature>